<dbReference type="InterPro" id="IPR051156">
    <property type="entry name" value="Mito/Outer_Membr_Metalloprot"/>
</dbReference>
<organism evidence="9 10">
    <name type="scientific">Neiella holothuriorum</name>
    <dbReference type="NCBI Taxonomy" id="2870530"/>
    <lineage>
        <taxon>Bacteria</taxon>
        <taxon>Pseudomonadati</taxon>
        <taxon>Pseudomonadota</taxon>
        <taxon>Gammaproteobacteria</taxon>
        <taxon>Alteromonadales</taxon>
        <taxon>Echinimonadaceae</taxon>
        <taxon>Neiella</taxon>
    </lineage>
</organism>
<dbReference type="Gene3D" id="3.30.2010.10">
    <property type="entry name" value="Metalloproteases ('zincins'), catalytic domain"/>
    <property type="match status" value="1"/>
</dbReference>
<comment type="cofactor">
    <cofactor evidence="6">
        <name>Zn(2+)</name>
        <dbReference type="ChEBI" id="CHEBI:29105"/>
    </cofactor>
    <text evidence="6">Binds 1 zinc ion per subunit.</text>
</comment>
<reference evidence="9" key="1">
    <citation type="submission" date="2021-07" db="EMBL/GenBank/DDBJ databases">
        <title>Neiella marina sp. nov., isolated from the intestinal content of sea cucumber Apostichopus japonicus.</title>
        <authorList>
            <person name="Bai X."/>
        </authorList>
    </citation>
    <scope>NUCLEOTIDE SEQUENCE</scope>
    <source>
        <strain evidence="9">126</strain>
    </source>
</reference>
<dbReference type="EMBL" id="JAHZSS010000022">
    <property type="protein sequence ID" value="MBW8192380.1"/>
    <property type="molecule type" value="Genomic_DNA"/>
</dbReference>
<evidence type="ECO:0000256" key="5">
    <source>
        <dbReference type="ARBA" id="ARBA00023049"/>
    </source>
</evidence>
<keyword evidence="3 6" id="KW-0378">Hydrolase</keyword>
<feature type="domain" description="Peptidase M48" evidence="8">
    <location>
        <begin position="69"/>
        <end position="243"/>
    </location>
</feature>
<evidence type="ECO:0000256" key="7">
    <source>
        <dbReference type="SAM" id="SignalP"/>
    </source>
</evidence>
<dbReference type="PROSITE" id="PS51257">
    <property type="entry name" value="PROKAR_LIPOPROTEIN"/>
    <property type="match status" value="1"/>
</dbReference>
<dbReference type="Pfam" id="PF01435">
    <property type="entry name" value="Peptidase_M48"/>
    <property type="match status" value="1"/>
</dbReference>
<dbReference type="PANTHER" id="PTHR22726:SF24">
    <property type="entry name" value="M48 FAMILY METALLOPEPTIDASE"/>
    <property type="match status" value="1"/>
</dbReference>
<keyword evidence="7" id="KW-0732">Signal</keyword>
<dbReference type="Proteomes" id="UP001166251">
    <property type="component" value="Unassembled WGS sequence"/>
</dbReference>
<dbReference type="InterPro" id="IPR001915">
    <property type="entry name" value="Peptidase_M48"/>
</dbReference>
<proteinExistence type="inferred from homology"/>
<accession>A0ABS7EJJ0</accession>
<keyword evidence="10" id="KW-1185">Reference proteome</keyword>
<feature type="chain" id="PRO_5046111755" evidence="7">
    <location>
        <begin position="23"/>
        <end position="280"/>
    </location>
</feature>
<feature type="signal peptide" evidence="7">
    <location>
        <begin position="1"/>
        <end position="22"/>
    </location>
</feature>
<dbReference type="CDD" id="cd07331">
    <property type="entry name" value="M48C_Oma1_like"/>
    <property type="match status" value="1"/>
</dbReference>
<keyword evidence="2" id="KW-0479">Metal-binding</keyword>
<evidence type="ECO:0000259" key="8">
    <source>
        <dbReference type="Pfam" id="PF01435"/>
    </source>
</evidence>
<name>A0ABS7EJJ0_9GAMM</name>
<sequence length="280" mass="29711">MTRKSIALTTAVLLLTACSSSPTGRSQLAFQDSSKMAAMGAQSFEQLKSNETVSHSKPLNDYAQCISRAIVAEVPASYGYSPDEWEVVVFDSEQVNAFALPGAKIGIYTGLMRVADDADQLAAVVGHEVAHVLAKHSNERMSTQILTTVGVLAAGVALGDSKNKGLYMAALGAGAAYGVILPFSRVHESEADYMGQELMANAGFQPHAAVDLWRNMAAASGGNQPPEFMSTHPSHETRINDLTAGLVQFEPLYEQAKMAGKRPNCVKPTIPAPKASDKSP</sequence>
<comment type="caution">
    <text evidence="9">The sequence shown here is derived from an EMBL/GenBank/DDBJ whole genome shotgun (WGS) entry which is preliminary data.</text>
</comment>
<gene>
    <name evidence="9" type="ORF">K0504_15180</name>
</gene>
<protein>
    <submittedName>
        <fullName evidence="9">M48 family metallopeptidase</fullName>
    </submittedName>
</protein>
<evidence type="ECO:0000256" key="6">
    <source>
        <dbReference type="RuleBase" id="RU003983"/>
    </source>
</evidence>
<comment type="similarity">
    <text evidence="6">Belongs to the peptidase M48 family.</text>
</comment>
<keyword evidence="5 6" id="KW-0482">Metalloprotease</keyword>
<dbReference type="RefSeq" id="WP_220105006.1">
    <property type="nucleotide sequence ID" value="NZ_JAHZSS010000022.1"/>
</dbReference>
<evidence type="ECO:0000313" key="10">
    <source>
        <dbReference type="Proteomes" id="UP001166251"/>
    </source>
</evidence>
<keyword evidence="4 6" id="KW-0862">Zinc</keyword>
<dbReference type="PANTHER" id="PTHR22726">
    <property type="entry name" value="METALLOENDOPEPTIDASE OMA1"/>
    <property type="match status" value="1"/>
</dbReference>
<evidence type="ECO:0000256" key="2">
    <source>
        <dbReference type="ARBA" id="ARBA00022723"/>
    </source>
</evidence>
<evidence type="ECO:0000256" key="4">
    <source>
        <dbReference type="ARBA" id="ARBA00022833"/>
    </source>
</evidence>
<evidence type="ECO:0000256" key="1">
    <source>
        <dbReference type="ARBA" id="ARBA00022670"/>
    </source>
</evidence>
<evidence type="ECO:0000313" key="9">
    <source>
        <dbReference type="EMBL" id="MBW8192380.1"/>
    </source>
</evidence>
<keyword evidence="1 6" id="KW-0645">Protease</keyword>
<evidence type="ECO:0000256" key="3">
    <source>
        <dbReference type="ARBA" id="ARBA00022801"/>
    </source>
</evidence>